<dbReference type="PROSITE" id="PS51294">
    <property type="entry name" value="HTH_MYB"/>
    <property type="match status" value="1"/>
</dbReference>
<dbReference type="SUPFAM" id="SSF46689">
    <property type="entry name" value="Homeodomain-like"/>
    <property type="match status" value="2"/>
</dbReference>
<keyword evidence="6" id="KW-1185">Reference proteome</keyword>
<dbReference type="STRING" id="5539.A0A3E2H4C1"/>
<dbReference type="OMA" id="RWRTCCP"/>
<gene>
    <name evidence="5" type="ORF">B7463_g8202</name>
</gene>
<dbReference type="OrthoDB" id="608866at2759"/>
<evidence type="ECO:0008006" key="7">
    <source>
        <dbReference type="Google" id="ProtNLM"/>
    </source>
</evidence>
<comment type="caution">
    <text evidence="5">The sequence shown here is derived from an EMBL/GenBank/DDBJ whole genome shotgun (WGS) entry which is preliminary data.</text>
</comment>
<keyword evidence="1" id="KW-0539">Nucleus</keyword>
<evidence type="ECO:0000259" key="3">
    <source>
        <dbReference type="PROSITE" id="PS50090"/>
    </source>
</evidence>
<dbReference type="CDD" id="cd11660">
    <property type="entry name" value="SANT_TRF"/>
    <property type="match status" value="2"/>
</dbReference>
<evidence type="ECO:0000256" key="2">
    <source>
        <dbReference type="SAM" id="MobiDB-lite"/>
    </source>
</evidence>
<proteinExistence type="predicted"/>
<dbReference type="Pfam" id="PF00249">
    <property type="entry name" value="Myb_DNA-binding"/>
    <property type="match status" value="1"/>
</dbReference>
<feature type="region of interest" description="Disordered" evidence="2">
    <location>
        <begin position="173"/>
        <end position="228"/>
    </location>
</feature>
<feature type="compositionally biased region" description="Polar residues" evidence="2">
    <location>
        <begin position="176"/>
        <end position="191"/>
    </location>
</feature>
<feature type="compositionally biased region" description="Basic residues" evidence="2">
    <location>
        <begin position="219"/>
        <end position="228"/>
    </location>
</feature>
<evidence type="ECO:0000313" key="6">
    <source>
        <dbReference type="Proteomes" id="UP000258309"/>
    </source>
</evidence>
<dbReference type="InterPro" id="IPR052450">
    <property type="entry name" value="TRBD-Containing_Protein"/>
</dbReference>
<dbReference type="AlphaFoldDB" id="A0A3E2H4C1"/>
<accession>A0A3E2H4C1</accession>
<dbReference type="Pfam" id="PF13921">
    <property type="entry name" value="Myb_DNA-bind_6"/>
    <property type="match status" value="1"/>
</dbReference>
<feature type="compositionally biased region" description="Low complexity" evidence="2">
    <location>
        <begin position="333"/>
        <end position="342"/>
    </location>
</feature>
<sequence length="583" mass="65353">MYTTIEPRLIALLNEEPSESFPASPSLELPPLQDPNILKASGRPLLLEPDTSKRNGKHSTRTQLIPKHTTLLHSIEDGNNHQSNEPLKAPENEATPTSRTLGNSSPQSLRKILDDDAGHTPRLSSKKRHVADNPKDEFVQLPQPPKKQKATKQVVPPIIIGLFEPPPQATLFPPIASSSFHDSHGRNSLNTVPPKLNKPKGDSGEDTSSSITRKDAATKRSRRKSLRVRKKWTEEETKLLLLGVNKHGVGRWTDILEDPEFPFEGRTGVDLKDRFRTCCPIELRRRSSNSSTNVKTSGSTGKTSVAAKSKSSLMSENILIEEEGDINRQSDVSQTPSSSQKQQKSRTHRKKLADLAELGIEGPFRESQRRERRPFSEEDDREILEGYTMYGPAWTRIQRDPRFHLRNRQPVDLRDRFRNKYPEKFRSTQDNQVKLQGNQTIDDHSNENITAAIPQSSTALLQHSNRECLRVEQIISSPLEDSGAKKIDSRGHPSSHLIKESINIPSLEQSGVAVAADALPFGHSFDWNEGISAPFTGSLAEMDISRLLLDESWSENMSAPNWKSKQSYTDIHSICTTSVYPRA</sequence>
<feature type="compositionally biased region" description="Basic and acidic residues" evidence="2">
    <location>
        <begin position="363"/>
        <end position="376"/>
    </location>
</feature>
<feature type="domain" description="HTH myb-type" evidence="4">
    <location>
        <begin position="227"/>
        <end position="283"/>
    </location>
</feature>
<feature type="region of interest" description="Disordered" evidence="2">
    <location>
        <begin position="15"/>
        <end position="153"/>
    </location>
</feature>
<feature type="compositionally biased region" description="Low complexity" evidence="2">
    <location>
        <begin position="19"/>
        <end position="31"/>
    </location>
</feature>
<feature type="compositionally biased region" description="Polar residues" evidence="2">
    <location>
        <begin position="94"/>
        <end position="108"/>
    </location>
</feature>
<organism evidence="5 6">
    <name type="scientific">Scytalidium lignicola</name>
    <name type="common">Hyphomycete</name>
    <dbReference type="NCBI Taxonomy" id="5539"/>
    <lineage>
        <taxon>Eukaryota</taxon>
        <taxon>Fungi</taxon>
        <taxon>Dikarya</taxon>
        <taxon>Ascomycota</taxon>
        <taxon>Pezizomycotina</taxon>
        <taxon>Leotiomycetes</taxon>
        <taxon>Leotiomycetes incertae sedis</taxon>
        <taxon>Scytalidium</taxon>
    </lineage>
</organism>
<feature type="domain" description="Myb-like" evidence="3">
    <location>
        <begin position="224"/>
        <end position="277"/>
    </location>
</feature>
<dbReference type="Gene3D" id="1.10.10.60">
    <property type="entry name" value="Homeodomain-like"/>
    <property type="match status" value="2"/>
</dbReference>
<evidence type="ECO:0000259" key="4">
    <source>
        <dbReference type="PROSITE" id="PS51294"/>
    </source>
</evidence>
<dbReference type="InterPro" id="IPR017930">
    <property type="entry name" value="Myb_dom"/>
</dbReference>
<dbReference type="Proteomes" id="UP000258309">
    <property type="component" value="Unassembled WGS sequence"/>
</dbReference>
<dbReference type="SMART" id="SM00717">
    <property type="entry name" value="SANT"/>
    <property type="match status" value="2"/>
</dbReference>
<dbReference type="PANTHER" id="PTHR46734">
    <property type="entry name" value="TELOMERIC REPEAT-BINDING FACTOR 1 TERF1"/>
    <property type="match status" value="1"/>
</dbReference>
<reference evidence="5 6" key="1">
    <citation type="submission" date="2018-05" db="EMBL/GenBank/DDBJ databases">
        <title>Draft genome sequence of Scytalidium lignicola DSM 105466, a ubiquitous saprotrophic fungus.</title>
        <authorList>
            <person name="Buettner E."/>
            <person name="Gebauer A.M."/>
            <person name="Hofrichter M."/>
            <person name="Liers C."/>
            <person name="Kellner H."/>
        </authorList>
    </citation>
    <scope>NUCLEOTIDE SEQUENCE [LARGE SCALE GENOMIC DNA]</scope>
    <source>
        <strain evidence="5 6">DSM 105466</strain>
    </source>
</reference>
<dbReference type="EMBL" id="NCSJ02000174">
    <property type="protein sequence ID" value="RFU28141.1"/>
    <property type="molecule type" value="Genomic_DNA"/>
</dbReference>
<protein>
    <recommendedName>
        <fullName evidence="7">Myb-like domain-containing protein</fullName>
    </recommendedName>
</protein>
<dbReference type="PANTHER" id="PTHR46734:SF1">
    <property type="entry name" value="TELOMERIC REPEAT-BINDING FACTOR 1"/>
    <property type="match status" value="1"/>
</dbReference>
<dbReference type="InterPro" id="IPR009057">
    <property type="entry name" value="Homeodomain-like_sf"/>
</dbReference>
<evidence type="ECO:0000256" key="1">
    <source>
        <dbReference type="ARBA" id="ARBA00023242"/>
    </source>
</evidence>
<evidence type="ECO:0000313" key="5">
    <source>
        <dbReference type="EMBL" id="RFU28141.1"/>
    </source>
</evidence>
<dbReference type="InterPro" id="IPR001005">
    <property type="entry name" value="SANT/Myb"/>
</dbReference>
<name>A0A3E2H4C1_SCYLI</name>
<feature type="non-terminal residue" evidence="5">
    <location>
        <position position="1"/>
    </location>
</feature>
<feature type="compositionally biased region" description="Polar residues" evidence="2">
    <location>
        <begin position="288"/>
        <end position="303"/>
    </location>
</feature>
<dbReference type="PROSITE" id="PS50090">
    <property type="entry name" value="MYB_LIKE"/>
    <property type="match status" value="1"/>
</dbReference>
<feature type="non-terminal residue" evidence="5">
    <location>
        <position position="583"/>
    </location>
</feature>
<feature type="region of interest" description="Disordered" evidence="2">
    <location>
        <begin position="286"/>
        <end position="384"/>
    </location>
</feature>